<sequence length="97" mass="9555">MRRAAILLASVAVAGAVAMAQSTSALAAQGTLTLVPQSYQNPSGCYNATISPLIVINNTDQTATVHSSPDCSGDVVGEVAAGGASGTFEFGASVSIP</sequence>
<dbReference type="EMBL" id="JAVREM010000008">
    <property type="protein sequence ID" value="MDT0318764.1"/>
    <property type="molecule type" value="Genomic_DNA"/>
</dbReference>
<protein>
    <submittedName>
        <fullName evidence="2">Uncharacterized protein</fullName>
    </submittedName>
</protein>
<organism evidence="2 3">
    <name type="scientific">Streptomyces millisiae</name>
    <dbReference type="NCBI Taxonomy" id="3075542"/>
    <lineage>
        <taxon>Bacteria</taxon>
        <taxon>Bacillati</taxon>
        <taxon>Actinomycetota</taxon>
        <taxon>Actinomycetes</taxon>
        <taxon>Kitasatosporales</taxon>
        <taxon>Streptomycetaceae</taxon>
        <taxon>Streptomyces</taxon>
    </lineage>
</organism>
<feature type="chain" id="PRO_5047218967" evidence="1">
    <location>
        <begin position="28"/>
        <end position="97"/>
    </location>
</feature>
<dbReference type="RefSeq" id="WP_311597636.1">
    <property type="nucleotide sequence ID" value="NZ_JAVREM010000008.1"/>
</dbReference>
<proteinExistence type="predicted"/>
<accession>A0ABU2LME9</accession>
<feature type="signal peptide" evidence="1">
    <location>
        <begin position="1"/>
        <end position="27"/>
    </location>
</feature>
<comment type="caution">
    <text evidence="2">The sequence shown here is derived from an EMBL/GenBank/DDBJ whole genome shotgun (WGS) entry which is preliminary data.</text>
</comment>
<evidence type="ECO:0000256" key="1">
    <source>
        <dbReference type="SAM" id="SignalP"/>
    </source>
</evidence>
<name>A0ABU2LME9_9ACTN</name>
<gene>
    <name evidence="2" type="ORF">RNC47_10485</name>
</gene>
<evidence type="ECO:0000313" key="2">
    <source>
        <dbReference type="EMBL" id="MDT0318764.1"/>
    </source>
</evidence>
<dbReference type="Proteomes" id="UP001183420">
    <property type="component" value="Unassembled WGS sequence"/>
</dbReference>
<reference evidence="3" key="1">
    <citation type="submission" date="2023-07" db="EMBL/GenBank/DDBJ databases">
        <title>30 novel species of actinomycetes from the DSMZ collection.</title>
        <authorList>
            <person name="Nouioui I."/>
        </authorList>
    </citation>
    <scope>NUCLEOTIDE SEQUENCE [LARGE SCALE GENOMIC DNA]</scope>
    <source>
        <strain evidence="3">DSM 44918</strain>
    </source>
</reference>
<evidence type="ECO:0000313" key="3">
    <source>
        <dbReference type="Proteomes" id="UP001183420"/>
    </source>
</evidence>
<keyword evidence="3" id="KW-1185">Reference proteome</keyword>
<keyword evidence="1" id="KW-0732">Signal</keyword>